<proteinExistence type="predicted"/>
<evidence type="ECO:0000256" key="1">
    <source>
        <dbReference type="SAM" id="MobiDB-lite"/>
    </source>
</evidence>
<gene>
    <name evidence="2" type="ORF">NSK_008308</name>
</gene>
<reference evidence="2 3" key="1">
    <citation type="submission" date="2019-01" db="EMBL/GenBank/DDBJ databases">
        <title>Nuclear Genome Assembly of the Microalgal Biofuel strain Nannochloropsis salina CCMP1776.</title>
        <authorList>
            <person name="Hovde B."/>
        </authorList>
    </citation>
    <scope>NUCLEOTIDE SEQUENCE [LARGE SCALE GENOMIC DNA]</scope>
    <source>
        <strain evidence="2 3">CCMP1776</strain>
    </source>
</reference>
<comment type="caution">
    <text evidence="2">The sequence shown here is derived from an EMBL/GenBank/DDBJ whole genome shotgun (WGS) entry which is preliminary data.</text>
</comment>
<dbReference type="EMBL" id="SDOX01000170">
    <property type="protein sequence ID" value="TFJ80342.1"/>
    <property type="molecule type" value="Genomic_DNA"/>
</dbReference>
<protein>
    <submittedName>
        <fullName evidence="2">Uncharacterized protein</fullName>
    </submittedName>
</protein>
<feature type="region of interest" description="Disordered" evidence="1">
    <location>
        <begin position="1"/>
        <end position="85"/>
    </location>
</feature>
<dbReference type="Proteomes" id="UP000355283">
    <property type="component" value="Unassembled WGS sequence"/>
</dbReference>
<sequence>MAGRGRGRELTLPAWMAKQGEGEEGGLGGGGDGNASSAAPNQFDDVAAEGDRGKGKDRDGERSRDREGGREGGREGRGGSAGRRR</sequence>
<keyword evidence="3" id="KW-1185">Reference proteome</keyword>
<feature type="compositionally biased region" description="Basic and acidic residues" evidence="1">
    <location>
        <begin position="49"/>
        <end position="77"/>
    </location>
</feature>
<evidence type="ECO:0000313" key="2">
    <source>
        <dbReference type="EMBL" id="TFJ80342.1"/>
    </source>
</evidence>
<name>A0A4D9CMJ3_9STRA</name>
<dbReference type="AlphaFoldDB" id="A0A4D9CMJ3"/>
<evidence type="ECO:0000313" key="3">
    <source>
        <dbReference type="Proteomes" id="UP000355283"/>
    </source>
</evidence>
<feature type="non-terminal residue" evidence="2">
    <location>
        <position position="85"/>
    </location>
</feature>
<organism evidence="2 3">
    <name type="scientific">Nannochloropsis salina CCMP1776</name>
    <dbReference type="NCBI Taxonomy" id="1027361"/>
    <lineage>
        <taxon>Eukaryota</taxon>
        <taxon>Sar</taxon>
        <taxon>Stramenopiles</taxon>
        <taxon>Ochrophyta</taxon>
        <taxon>Eustigmatophyceae</taxon>
        <taxon>Eustigmatales</taxon>
        <taxon>Monodopsidaceae</taxon>
        <taxon>Microchloropsis</taxon>
        <taxon>Microchloropsis salina</taxon>
    </lineage>
</organism>
<accession>A0A4D9CMJ3</accession>